<protein>
    <submittedName>
        <fullName evidence="1">Uncharacterized protein</fullName>
    </submittedName>
</protein>
<organism evidence="1 2">
    <name type="scientific">Gigaspora rosea</name>
    <dbReference type="NCBI Taxonomy" id="44941"/>
    <lineage>
        <taxon>Eukaryota</taxon>
        <taxon>Fungi</taxon>
        <taxon>Fungi incertae sedis</taxon>
        <taxon>Mucoromycota</taxon>
        <taxon>Glomeromycotina</taxon>
        <taxon>Glomeromycetes</taxon>
        <taxon>Diversisporales</taxon>
        <taxon>Gigasporaceae</taxon>
        <taxon>Gigaspora</taxon>
    </lineage>
</organism>
<reference evidence="1 2" key="1">
    <citation type="submission" date="2018-06" db="EMBL/GenBank/DDBJ databases">
        <title>Comparative genomics reveals the genomic features of Rhizophagus irregularis, R. cerebriforme, R. diaphanum and Gigaspora rosea, and their symbiotic lifestyle signature.</title>
        <authorList>
            <person name="Morin E."/>
            <person name="San Clemente H."/>
            <person name="Chen E.C.H."/>
            <person name="De La Providencia I."/>
            <person name="Hainaut M."/>
            <person name="Kuo A."/>
            <person name="Kohler A."/>
            <person name="Murat C."/>
            <person name="Tang N."/>
            <person name="Roy S."/>
            <person name="Loubradou J."/>
            <person name="Henrissat B."/>
            <person name="Grigoriev I.V."/>
            <person name="Corradi N."/>
            <person name="Roux C."/>
            <person name="Martin F.M."/>
        </authorList>
    </citation>
    <scope>NUCLEOTIDE SEQUENCE [LARGE SCALE GENOMIC DNA]</scope>
    <source>
        <strain evidence="1 2">DAOM 194757</strain>
    </source>
</reference>
<evidence type="ECO:0000313" key="2">
    <source>
        <dbReference type="Proteomes" id="UP000266673"/>
    </source>
</evidence>
<comment type="caution">
    <text evidence="1">The sequence shown here is derived from an EMBL/GenBank/DDBJ whole genome shotgun (WGS) entry which is preliminary data.</text>
</comment>
<keyword evidence="2" id="KW-1185">Reference proteome</keyword>
<gene>
    <name evidence="1" type="ORF">C2G38_2176564</name>
</gene>
<evidence type="ECO:0000313" key="1">
    <source>
        <dbReference type="EMBL" id="RIB21447.1"/>
    </source>
</evidence>
<sequence>MGLKYEASRWKPYKAELQDQGPGKIDQSKGLTTEEICQILLYLESNESLIFIIGREKNNQGGLKVRNKYGRFTSRQIHIPADQPNNEFKPIQDLQINNGNWFSKDRLEKNTLGNMMIEIARISDLNVNEHEMIQFSGYRSTVGLRTYKIPNNEQWLKNSTLLLNAIQESPNVQQEESQQEESQFMQQEESQVIQQEESQIMQQEKSQVMQQEEFQVVQQDESQATQFEKSQVMQHEVQITQHKEFQITHEFNSTSFTSNYSQKKTKAYTQRNSGKVEQVISNSIQKCSRPNPAY</sequence>
<dbReference type="EMBL" id="QKWP01000360">
    <property type="protein sequence ID" value="RIB21447.1"/>
    <property type="molecule type" value="Genomic_DNA"/>
</dbReference>
<name>A0A397VJA8_9GLOM</name>
<proteinExistence type="predicted"/>
<dbReference type="AlphaFoldDB" id="A0A397VJA8"/>
<dbReference type="OrthoDB" id="2449280at2759"/>
<dbReference type="Proteomes" id="UP000266673">
    <property type="component" value="Unassembled WGS sequence"/>
</dbReference>
<accession>A0A397VJA8</accession>